<evidence type="ECO:0000313" key="6">
    <source>
        <dbReference type="EMBL" id="RJO73692.1"/>
    </source>
</evidence>
<comment type="pathway">
    <text evidence="1">Amino-acid biosynthesis; L-asparagine biosynthesis; L-asparagine from L-aspartate (L-Gln route): step 1/1.</text>
</comment>
<accession>A0A3A4K824</accession>
<keyword evidence="3" id="KW-0061">Asparagine biosynthesis</keyword>
<name>A0A3A4K824_9NOCA</name>
<feature type="domain" description="Asparagine synthetase" evidence="5">
    <location>
        <begin position="235"/>
        <end position="621"/>
    </location>
</feature>
<dbReference type="EMBL" id="QZFU01000023">
    <property type="protein sequence ID" value="RJO73692.1"/>
    <property type="molecule type" value="Genomic_DNA"/>
</dbReference>
<keyword evidence="3" id="KW-0028">Amino-acid biosynthesis</keyword>
<dbReference type="AlphaFoldDB" id="A0A3A4K824"/>
<dbReference type="EC" id="6.3.5.4" evidence="2"/>
<organism evidence="6 7">
    <name type="scientific">Nocardia panacis</name>
    <dbReference type="NCBI Taxonomy" id="2340916"/>
    <lineage>
        <taxon>Bacteria</taxon>
        <taxon>Bacillati</taxon>
        <taxon>Actinomycetota</taxon>
        <taxon>Actinomycetes</taxon>
        <taxon>Mycobacteriales</taxon>
        <taxon>Nocardiaceae</taxon>
        <taxon>Nocardia</taxon>
    </lineage>
</organism>
<evidence type="ECO:0000256" key="4">
    <source>
        <dbReference type="ARBA" id="ARBA00048741"/>
    </source>
</evidence>
<dbReference type="GO" id="GO:0004066">
    <property type="term" value="F:asparagine synthase (glutamine-hydrolyzing) activity"/>
    <property type="evidence" value="ECO:0007669"/>
    <property type="project" value="UniProtKB-EC"/>
</dbReference>
<evidence type="ECO:0000259" key="5">
    <source>
        <dbReference type="Pfam" id="PF00733"/>
    </source>
</evidence>
<evidence type="ECO:0000256" key="2">
    <source>
        <dbReference type="ARBA" id="ARBA00012737"/>
    </source>
</evidence>
<dbReference type="PANTHER" id="PTHR43284">
    <property type="entry name" value="ASPARAGINE SYNTHETASE (GLUTAMINE-HYDROLYZING)"/>
    <property type="match status" value="1"/>
</dbReference>
<proteinExistence type="predicted"/>
<comment type="catalytic activity">
    <reaction evidence="4">
        <text>L-aspartate + L-glutamine + ATP + H2O = L-asparagine + L-glutamate + AMP + diphosphate + H(+)</text>
        <dbReference type="Rhea" id="RHEA:12228"/>
        <dbReference type="ChEBI" id="CHEBI:15377"/>
        <dbReference type="ChEBI" id="CHEBI:15378"/>
        <dbReference type="ChEBI" id="CHEBI:29985"/>
        <dbReference type="ChEBI" id="CHEBI:29991"/>
        <dbReference type="ChEBI" id="CHEBI:30616"/>
        <dbReference type="ChEBI" id="CHEBI:33019"/>
        <dbReference type="ChEBI" id="CHEBI:58048"/>
        <dbReference type="ChEBI" id="CHEBI:58359"/>
        <dbReference type="ChEBI" id="CHEBI:456215"/>
        <dbReference type="EC" id="6.3.5.4"/>
    </reaction>
</comment>
<comment type="caution">
    <text evidence="6">The sequence shown here is derived from an EMBL/GenBank/DDBJ whole genome shotgun (WGS) entry which is preliminary data.</text>
</comment>
<sequence length="630" mass="69097">MNTVGDRVPSIPTVLPHPLLPARSPMYALTNSLVVLPDSPGGVLAGRRVPHHDPKIIDHSSGRPWLIGHWAAENLVVADAGGVRVAVFGECPIGPEQLTAAAAGIRTPSDLDALARTLPGSAHLIASVHGRVRFQGTLTGTRQVCTARLDGITIASDRADTLAVMIDAEPDEDMLAVNIACQQLIPPLSERTWWRGVRRIAPDSYLLLDGEDRARPVRWWTPPEPDLSIAEGSGQVRAALREAVAWRRPTRGRLSADLSGGMDSTSLCFLAAEHTPNLLIFRRTGSSAINDDPFYAGEAAKLLDRADYIHLQSEDGPKVFEPPYILPDTEAPHALTRGVNTMDHQIQELVRRGATLHLAGHGGDELFSGGAGYLHTLLRRNPLRALRDLRVRRALGRWPLGSTMVALATGASLSSWWRHTADHLTDPPPPPNAPQLGWAYPLRITPWATADAVHTARRVLRDIADEAVPLADDRGQHEALTYLRFAGPLFRQLCRTYANGGLRLDLPYLDDRVIEAALAVRCEERFNPWHYKPLLAAAMRGQVPDLILDRRTKGEYDSEVENALNQHVPDLLELFADSALATRGLIDVDALRRYLYTPVGGADDDPAPNLEMTMGCELWLRQVATVRVKL</sequence>
<evidence type="ECO:0000256" key="1">
    <source>
        <dbReference type="ARBA" id="ARBA00005187"/>
    </source>
</evidence>
<keyword evidence="7" id="KW-1185">Reference proteome</keyword>
<dbReference type="InterPro" id="IPR001962">
    <property type="entry name" value="Asn_synthase"/>
</dbReference>
<dbReference type="InterPro" id="IPR051786">
    <property type="entry name" value="ASN_synthetase/amidase"/>
</dbReference>
<evidence type="ECO:0000256" key="3">
    <source>
        <dbReference type="ARBA" id="ARBA00022888"/>
    </source>
</evidence>
<dbReference type="InterPro" id="IPR014729">
    <property type="entry name" value="Rossmann-like_a/b/a_fold"/>
</dbReference>
<dbReference type="GO" id="GO:0006529">
    <property type="term" value="P:asparagine biosynthetic process"/>
    <property type="evidence" value="ECO:0007669"/>
    <property type="project" value="UniProtKB-KW"/>
</dbReference>
<dbReference type="Pfam" id="PF00733">
    <property type="entry name" value="Asn_synthase"/>
    <property type="match status" value="1"/>
</dbReference>
<reference evidence="6 7" key="1">
    <citation type="submission" date="2018-09" db="EMBL/GenBank/DDBJ databases">
        <title>YIM PH21274 draft genome.</title>
        <authorList>
            <person name="Miao C."/>
        </authorList>
    </citation>
    <scope>NUCLEOTIDE SEQUENCE [LARGE SCALE GENOMIC DNA]</scope>
    <source>
        <strain evidence="6 7">YIM PH 21724</strain>
    </source>
</reference>
<dbReference type="SUPFAM" id="SSF52402">
    <property type="entry name" value="Adenine nucleotide alpha hydrolases-like"/>
    <property type="match status" value="1"/>
</dbReference>
<dbReference type="PANTHER" id="PTHR43284:SF1">
    <property type="entry name" value="ASPARAGINE SYNTHETASE"/>
    <property type="match status" value="1"/>
</dbReference>
<protein>
    <recommendedName>
        <fullName evidence="2">asparagine synthase (glutamine-hydrolyzing)</fullName>
        <ecNumber evidence="2">6.3.5.4</ecNumber>
    </recommendedName>
</protein>
<gene>
    <name evidence="6" type="ORF">D5S18_21190</name>
</gene>
<dbReference type="Gene3D" id="3.40.50.620">
    <property type="entry name" value="HUPs"/>
    <property type="match status" value="1"/>
</dbReference>
<evidence type="ECO:0000313" key="7">
    <source>
        <dbReference type="Proteomes" id="UP000266677"/>
    </source>
</evidence>
<dbReference type="Proteomes" id="UP000266677">
    <property type="component" value="Unassembled WGS sequence"/>
</dbReference>